<dbReference type="HAMAP" id="MF_00258">
    <property type="entry name" value="Glu_racemase"/>
    <property type="match status" value="1"/>
</dbReference>
<name>A0A2V1JWK6_9BURK</name>
<feature type="binding site" evidence="7">
    <location>
        <begin position="43"/>
        <end position="44"/>
    </location>
    <ligand>
        <name>substrate</name>
    </ligand>
</feature>
<dbReference type="FunFam" id="3.40.50.1860:FF:000001">
    <property type="entry name" value="Glutamate racemase"/>
    <property type="match status" value="1"/>
</dbReference>
<proteinExistence type="inferred from homology"/>
<keyword evidence="9" id="KW-1185">Reference proteome</keyword>
<dbReference type="RefSeq" id="WP_109062861.1">
    <property type="nucleotide sequence ID" value="NZ_QETA01000007.1"/>
</dbReference>
<feature type="active site" description="Proton donor/acceptor" evidence="7">
    <location>
        <position position="188"/>
    </location>
</feature>
<evidence type="ECO:0000256" key="6">
    <source>
        <dbReference type="ARBA" id="ARBA00023316"/>
    </source>
</evidence>
<dbReference type="GO" id="GO:0009252">
    <property type="term" value="P:peptidoglycan biosynthetic process"/>
    <property type="evidence" value="ECO:0007669"/>
    <property type="project" value="UniProtKB-UniRule"/>
</dbReference>
<evidence type="ECO:0000256" key="2">
    <source>
        <dbReference type="ARBA" id="ARBA00013090"/>
    </source>
</evidence>
<dbReference type="GO" id="GO:0008881">
    <property type="term" value="F:glutamate racemase activity"/>
    <property type="evidence" value="ECO:0007669"/>
    <property type="project" value="UniProtKB-UniRule"/>
</dbReference>
<dbReference type="GO" id="GO:0071555">
    <property type="term" value="P:cell wall organization"/>
    <property type="evidence" value="ECO:0007669"/>
    <property type="project" value="UniProtKB-KW"/>
</dbReference>
<dbReference type="InterPro" id="IPR015942">
    <property type="entry name" value="Asp/Glu/hydantoin_racemase"/>
</dbReference>
<dbReference type="UniPathway" id="UPA00219"/>
<dbReference type="AlphaFoldDB" id="A0A2V1JWK6"/>
<comment type="similarity">
    <text evidence="7">Belongs to the aspartate/glutamate racemases family.</text>
</comment>
<evidence type="ECO:0000313" key="9">
    <source>
        <dbReference type="Proteomes" id="UP000245212"/>
    </source>
</evidence>
<feature type="binding site" evidence="7">
    <location>
        <begin position="189"/>
        <end position="190"/>
    </location>
    <ligand>
        <name>substrate</name>
    </ligand>
</feature>
<gene>
    <name evidence="7 8" type="primary">murI</name>
    <name evidence="8" type="ORF">DD235_14760</name>
</gene>
<evidence type="ECO:0000256" key="3">
    <source>
        <dbReference type="ARBA" id="ARBA00022960"/>
    </source>
</evidence>
<accession>A0A2V1JWK6</accession>
<dbReference type="InterPro" id="IPR018187">
    <property type="entry name" value="Asp/Glu_racemase_AS_1"/>
</dbReference>
<comment type="catalytic activity">
    <reaction evidence="1 7">
        <text>L-glutamate = D-glutamate</text>
        <dbReference type="Rhea" id="RHEA:12813"/>
        <dbReference type="ChEBI" id="CHEBI:29985"/>
        <dbReference type="ChEBI" id="CHEBI:29986"/>
        <dbReference type="EC" id="5.1.1.3"/>
    </reaction>
</comment>
<evidence type="ECO:0000313" key="8">
    <source>
        <dbReference type="EMBL" id="PWF21518.1"/>
    </source>
</evidence>
<comment type="function">
    <text evidence="7">Provides the (R)-glutamate required for cell wall biosynthesis.</text>
</comment>
<dbReference type="InterPro" id="IPR033134">
    <property type="entry name" value="Asp/Glu_racemase_AS_2"/>
</dbReference>
<dbReference type="GO" id="GO:0008360">
    <property type="term" value="P:regulation of cell shape"/>
    <property type="evidence" value="ECO:0007669"/>
    <property type="project" value="UniProtKB-KW"/>
</dbReference>
<feature type="binding site" evidence="7">
    <location>
        <begin position="11"/>
        <end position="12"/>
    </location>
    <ligand>
        <name>substrate</name>
    </ligand>
</feature>
<evidence type="ECO:0000256" key="7">
    <source>
        <dbReference type="HAMAP-Rule" id="MF_00258"/>
    </source>
</evidence>
<feature type="binding site" evidence="7">
    <location>
        <begin position="75"/>
        <end position="76"/>
    </location>
    <ligand>
        <name>substrate</name>
    </ligand>
</feature>
<evidence type="ECO:0000256" key="1">
    <source>
        <dbReference type="ARBA" id="ARBA00001602"/>
    </source>
</evidence>
<evidence type="ECO:0000256" key="5">
    <source>
        <dbReference type="ARBA" id="ARBA00023235"/>
    </source>
</evidence>
<dbReference type="PROSITE" id="PS00924">
    <property type="entry name" value="ASP_GLU_RACEMASE_2"/>
    <property type="match status" value="1"/>
</dbReference>
<comment type="caution">
    <text evidence="8">The sequence shown here is derived from an EMBL/GenBank/DDBJ whole genome shotgun (WGS) entry which is preliminary data.</text>
</comment>
<dbReference type="EMBL" id="QETA01000007">
    <property type="protein sequence ID" value="PWF21518.1"/>
    <property type="molecule type" value="Genomic_DNA"/>
</dbReference>
<dbReference type="Proteomes" id="UP000245212">
    <property type="component" value="Unassembled WGS sequence"/>
</dbReference>
<protein>
    <recommendedName>
        <fullName evidence="2 7">Glutamate racemase</fullName>
        <ecNumber evidence="2 7">5.1.1.3</ecNumber>
    </recommendedName>
</protein>
<dbReference type="InterPro" id="IPR001920">
    <property type="entry name" value="Asp/Glu_race"/>
</dbReference>
<comment type="pathway">
    <text evidence="7">Cell wall biogenesis; peptidoglycan biosynthesis.</text>
</comment>
<keyword evidence="4 7" id="KW-0573">Peptidoglycan synthesis</keyword>
<sequence length="275" mass="29615">MSIHAPIGVYDSGLGGLSILQDLQRELPYEHFLYVADSAHLPYGERSSDYVRERALTIARFFVDRGVKAMVVACNTATTAAATLMREHFPDLILIGVEPAIKPALALTRAGNVGVLATAGTLRSASFRRLCESLAEGRRIVTVACPSWVELVEQGEAHPDMQGRVDTLIAEPIRKLLAQGVDVLVLGCTHFPFLRDRIASHVPEGISVLDTGVAVARQTRRRLAAAGLLAPEDGTVPEFSLSVLSSSGETEAISLRVSHLLRQPVRVAQLAAAYC</sequence>
<organism evidence="8 9">
    <name type="scientific">Corticimicrobacter populi</name>
    <dbReference type="NCBI Taxonomy" id="2175229"/>
    <lineage>
        <taxon>Bacteria</taxon>
        <taxon>Pseudomonadati</taxon>
        <taxon>Pseudomonadota</taxon>
        <taxon>Betaproteobacteria</taxon>
        <taxon>Burkholderiales</taxon>
        <taxon>Alcaligenaceae</taxon>
        <taxon>Corticimicrobacter</taxon>
    </lineage>
</organism>
<dbReference type="Pfam" id="PF01177">
    <property type="entry name" value="Asp_Glu_race"/>
    <property type="match status" value="1"/>
</dbReference>
<dbReference type="Gene3D" id="3.40.50.1860">
    <property type="match status" value="2"/>
</dbReference>
<keyword evidence="3 7" id="KW-0133">Cell shape</keyword>
<dbReference type="NCBIfam" id="TIGR00067">
    <property type="entry name" value="glut_race"/>
    <property type="match status" value="1"/>
</dbReference>
<feature type="active site" description="Proton donor/acceptor" evidence="7">
    <location>
        <position position="74"/>
    </location>
</feature>
<evidence type="ECO:0000256" key="4">
    <source>
        <dbReference type="ARBA" id="ARBA00022984"/>
    </source>
</evidence>
<dbReference type="PANTHER" id="PTHR21198">
    <property type="entry name" value="GLUTAMATE RACEMASE"/>
    <property type="match status" value="1"/>
</dbReference>
<dbReference type="PROSITE" id="PS00923">
    <property type="entry name" value="ASP_GLU_RACEMASE_1"/>
    <property type="match status" value="1"/>
</dbReference>
<dbReference type="SUPFAM" id="SSF53681">
    <property type="entry name" value="Aspartate/glutamate racemase"/>
    <property type="match status" value="2"/>
</dbReference>
<dbReference type="PANTHER" id="PTHR21198:SF2">
    <property type="entry name" value="GLUTAMATE RACEMASE"/>
    <property type="match status" value="1"/>
</dbReference>
<reference evidence="9" key="1">
    <citation type="submission" date="2018-05" db="EMBL/GenBank/DDBJ databases">
        <authorList>
            <person name="Li Y."/>
        </authorList>
    </citation>
    <scope>NUCLEOTIDE SEQUENCE [LARGE SCALE GENOMIC DNA]</scope>
    <source>
        <strain evidence="9">3d-2-2</strain>
    </source>
</reference>
<dbReference type="InterPro" id="IPR004391">
    <property type="entry name" value="Glu_race"/>
</dbReference>
<keyword evidence="6 7" id="KW-0961">Cell wall biogenesis/degradation</keyword>
<dbReference type="EC" id="5.1.1.3" evidence="2 7"/>
<keyword evidence="5 7" id="KW-0413">Isomerase</keyword>